<dbReference type="KEGG" id="rhoz:GXP67_23635"/>
<evidence type="ECO:0000313" key="2">
    <source>
        <dbReference type="EMBL" id="QHT69419.1"/>
    </source>
</evidence>
<organism evidence="2 3">
    <name type="scientific">Rhodocytophaga rosea</name>
    <dbReference type="NCBI Taxonomy" id="2704465"/>
    <lineage>
        <taxon>Bacteria</taxon>
        <taxon>Pseudomonadati</taxon>
        <taxon>Bacteroidota</taxon>
        <taxon>Cytophagia</taxon>
        <taxon>Cytophagales</taxon>
        <taxon>Rhodocytophagaceae</taxon>
        <taxon>Rhodocytophaga</taxon>
    </lineage>
</organism>
<evidence type="ECO:0000313" key="3">
    <source>
        <dbReference type="Proteomes" id="UP000480178"/>
    </source>
</evidence>
<feature type="compositionally biased region" description="Polar residues" evidence="1">
    <location>
        <begin position="37"/>
        <end position="62"/>
    </location>
</feature>
<dbReference type="EMBL" id="CP048222">
    <property type="protein sequence ID" value="QHT69419.1"/>
    <property type="molecule type" value="Genomic_DNA"/>
</dbReference>
<accession>A0A6C0GN20</accession>
<evidence type="ECO:0000256" key="1">
    <source>
        <dbReference type="SAM" id="MobiDB-lite"/>
    </source>
</evidence>
<protein>
    <submittedName>
        <fullName evidence="2">Uncharacterized protein</fullName>
    </submittedName>
</protein>
<feature type="region of interest" description="Disordered" evidence="1">
    <location>
        <begin position="37"/>
        <end position="68"/>
    </location>
</feature>
<proteinExistence type="predicted"/>
<gene>
    <name evidence="2" type="ORF">GXP67_23635</name>
</gene>
<dbReference type="Proteomes" id="UP000480178">
    <property type="component" value="Chromosome"/>
</dbReference>
<reference evidence="2 3" key="1">
    <citation type="submission" date="2020-01" db="EMBL/GenBank/DDBJ databases">
        <authorList>
            <person name="Kim M.K."/>
        </authorList>
    </citation>
    <scope>NUCLEOTIDE SEQUENCE [LARGE SCALE GENOMIC DNA]</scope>
    <source>
        <strain evidence="2 3">172606-1</strain>
    </source>
</reference>
<name>A0A6C0GN20_9BACT</name>
<keyword evidence="3" id="KW-1185">Reference proteome</keyword>
<dbReference type="RefSeq" id="WP_162445408.1">
    <property type="nucleotide sequence ID" value="NZ_CP048222.1"/>
</dbReference>
<sequence length="68" mass="7514">MKIEVEIDDALVQALGEEAIKNYLAQKARQLATSLQTDVSGTSQTTEEADQESIQKAWTQFNKRGPSC</sequence>
<dbReference type="AlphaFoldDB" id="A0A6C0GN20"/>